<keyword evidence="1" id="KW-0378">Hydrolase</keyword>
<dbReference type="Pfam" id="PF00128">
    <property type="entry name" value="Alpha-amylase"/>
    <property type="match status" value="2"/>
</dbReference>
<dbReference type="InterPro" id="IPR017853">
    <property type="entry name" value="GH"/>
</dbReference>
<keyword evidence="2 4" id="KW-0326">Glycosidase</keyword>
<reference evidence="4 5" key="1">
    <citation type="submission" date="2018-03" db="EMBL/GenBank/DDBJ databases">
        <title>Phenotypic and genomic properties of Cyclonatronum proteinivorum gen. nov., sp. nov., a haloalkaliphilic bacteroidete from soda lakes possessing Na+-translocating rhodopsin.</title>
        <authorList>
            <person name="Toshchakov S.V."/>
            <person name="Korzhenkov A."/>
            <person name="Samarov N.I."/>
            <person name="Kublanov I.V."/>
            <person name="Muntyan M.S."/>
            <person name="Sorokin D.Y."/>
        </authorList>
    </citation>
    <scope>NUCLEOTIDE SEQUENCE [LARGE SCALE GENOMIC DNA]</scope>
    <source>
        <strain evidence="4 5">Omega</strain>
    </source>
</reference>
<dbReference type="OrthoDB" id="9806009at2"/>
<dbReference type="AlphaFoldDB" id="A0A345UP63"/>
<dbReference type="RefSeq" id="WP_114985380.1">
    <property type="nucleotide sequence ID" value="NZ_CP027806.1"/>
</dbReference>
<dbReference type="Gene3D" id="3.20.20.80">
    <property type="entry name" value="Glycosidases"/>
    <property type="match status" value="1"/>
</dbReference>
<dbReference type="GO" id="GO:0016798">
    <property type="term" value="F:hydrolase activity, acting on glycosyl bonds"/>
    <property type="evidence" value="ECO:0007669"/>
    <property type="project" value="UniProtKB-KW"/>
</dbReference>
<dbReference type="CDD" id="cd11338">
    <property type="entry name" value="AmyAc_CMD"/>
    <property type="match status" value="1"/>
</dbReference>
<evidence type="ECO:0000256" key="2">
    <source>
        <dbReference type="ARBA" id="ARBA00023295"/>
    </source>
</evidence>
<name>A0A345UP63_9BACT</name>
<evidence type="ECO:0000259" key="3">
    <source>
        <dbReference type="SMART" id="SM00642"/>
    </source>
</evidence>
<protein>
    <submittedName>
        <fullName evidence="4">Glycosidase</fullName>
    </submittedName>
</protein>
<proteinExistence type="predicted"/>
<accession>A0A345UP63</accession>
<evidence type="ECO:0000313" key="5">
    <source>
        <dbReference type="Proteomes" id="UP000254808"/>
    </source>
</evidence>
<dbReference type="Proteomes" id="UP000254808">
    <property type="component" value="Chromosome"/>
</dbReference>
<sequence>MSEARSGFVPEWAKGIVWYQIFPERFWRGLEHNDPTLHDQRNAWPHNLDAPYQTHPWNSDWYARQPYEQGNGMNLSDTLQRRRYGGDLQGVLDRLDYLQDLGVEAIYFNPLFEAPSSHKYDGATYHHIDPNFGPDPDGDRALIATETPHDPKTWVWTSADKLFLRLIEELHARGMRLIIDGVFNHMGLNSWVYNDLVEKQRDSAFSDWMKVKKWADETEDGSTQIKTWWGFKELPEIMQNRAGITAGPRQYIFDITRRWMDPLGNGDLSKGVDGWRLDVAFCVKHPFWKKWRKHVRSINPEAYLLAEVIDAPEKQVPYLKGDEFDAVMNYNFAFALSEYFIKDGNDALPSELDTKLRVLREAYPHEVTHVMHNLLGSHDTDRVASRIVNSNLFTMRNWSEYYERAKKVNPDYKTGRPNDTARLIQKLMVVFQMTYIGSPGIYYGDEAGMWGPNDPCNRKPMVWPELKYDVEAVFPNEPGRAAESYGFDHNLHNLHKRLIALRKAYPELAKGEYRTFVTDDAYQVFGFERYLGGEITLVMFNTGPKMYESRHAGYGNAELLFSLNARMLEGGICSMHPGSAVILKKRG</sequence>
<feature type="domain" description="Glycosyl hydrolase family 13 catalytic" evidence="3">
    <location>
        <begin position="20"/>
        <end position="502"/>
    </location>
</feature>
<keyword evidence="5" id="KW-1185">Reference proteome</keyword>
<dbReference type="GO" id="GO:0005975">
    <property type="term" value="P:carbohydrate metabolic process"/>
    <property type="evidence" value="ECO:0007669"/>
    <property type="project" value="InterPro"/>
</dbReference>
<dbReference type="InterPro" id="IPR006047">
    <property type="entry name" value="GH13_cat_dom"/>
</dbReference>
<organism evidence="4 5">
    <name type="scientific">Cyclonatronum proteinivorum</name>
    <dbReference type="NCBI Taxonomy" id="1457365"/>
    <lineage>
        <taxon>Bacteria</taxon>
        <taxon>Pseudomonadati</taxon>
        <taxon>Balneolota</taxon>
        <taxon>Balneolia</taxon>
        <taxon>Balneolales</taxon>
        <taxon>Cyclonatronaceae</taxon>
        <taxon>Cyclonatronum</taxon>
    </lineage>
</organism>
<dbReference type="SMART" id="SM00642">
    <property type="entry name" value="Aamy"/>
    <property type="match status" value="1"/>
</dbReference>
<dbReference type="SUPFAM" id="SSF51445">
    <property type="entry name" value="(Trans)glycosidases"/>
    <property type="match status" value="1"/>
</dbReference>
<dbReference type="EMBL" id="CP027806">
    <property type="protein sequence ID" value="AXJ02265.1"/>
    <property type="molecule type" value="Genomic_DNA"/>
</dbReference>
<gene>
    <name evidence="4" type="ORF">CYPRO_3028</name>
</gene>
<dbReference type="PANTHER" id="PTHR10357">
    <property type="entry name" value="ALPHA-AMYLASE FAMILY MEMBER"/>
    <property type="match status" value="1"/>
</dbReference>
<dbReference type="PANTHER" id="PTHR10357:SF210">
    <property type="entry name" value="MALTODEXTRIN GLUCOSIDASE"/>
    <property type="match status" value="1"/>
</dbReference>
<evidence type="ECO:0000313" key="4">
    <source>
        <dbReference type="EMBL" id="AXJ02265.1"/>
    </source>
</evidence>
<evidence type="ECO:0000256" key="1">
    <source>
        <dbReference type="ARBA" id="ARBA00022801"/>
    </source>
</evidence>
<dbReference type="KEGG" id="cprv:CYPRO_3028"/>